<organism evidence="2 3">
    <name type="scientific">Lentisphaera profundi</name>
    <dbReference type="NCBI Taxonomy" id="1658616"/>
    <lineage>
        <taxon>Bacteria</taxon>
        <taxon>Pseudomonadati</taxon>
        <taxon>Lentisphaerota</taxon>
        <taxon>Lentisphaeria</taxon>
        <taxon>Lentisphaerales</taxon>
        <taxon>Lentisphaeraceae</taxon>
        <taxon>Lentisphaera</taxon>
    </lineage>
</organism>
<name>A0ABY7VV28_9BACT</name>
<dbReference type="InterPro" id="IPR029058">
    <property type="entry name" value="AB_hydrolase_fold"/>
</dbReference>
<accession>A0ABY7VV28</accession>
<dbReference type="InterPro" id="IPR003140">
    <property type="entry name" value="PLipase/COase/thioEstase"/>
</dbReference>
<dbReference type="RefSeq" id="WP_274152605.1">
    <property type="nucleotide sequence ID" value="NZ_CP117812.1"/>
</dbReference>
<evidence type="ECO:0000313" key="3">
    <source>
        <dbReference type="Proteomes" id="UP001214250"/>
    </source>
</evidence>
<dbReference type="Gene3D" id="3.40.50.1820">
    <property type="entry name" value="alpha/beta hydrolase"/>
    <property type="match status" value="1"/>
</dbReference>
<dbReference type="SUPFAM" id="SSF53474">
    <property type="entry name" value="alpha/beta-Hydrolases"/>
    <property type="match status" value="1"/>
</dbReference>
<evidence type="ECO:0000313" key="2">
    <source>
        <dbReference type="EMBL" id="WDE97922.1"/>
    </source>
</evidence>
<dbReference type="Proteomes" id="UP001214250">
    <property type="component" value="Chromosome 2"/>
</dbReference>
<sequence>MRFFLVLFFITVHLSASSSLESLPKPIFNIKVPQTLPEKFNEHHLRKLSPSSLRHTASQHAQSGKLQSALQFQYWACNIDETQGLYDLACYYALNKDIDSSVYFLQKAALNEGVDYSWALKDKDLIPVMNSKYWEKLRPWLKKCFSSWHESKYFRSPIIKPSTGESEVLLIGLHGYGSVPEDFASDEDQGFADKHKVTFMGISGSVPLGRNSFMWSEDIDKDSQHIFQILKQSNIDLKKEKRPVILIGFSQGAQLSTELLARYPHLFKGIITLCPGARYDSQLPKVKESVDLSKKKAVIICGSNEHKGNLELSKSNFTWLTKHKAIVRYSKIKGLGHSFPPNFYDKLNDYLIFILK</sequence>
<keyword evidence="3" id="KW-1185">Reference proteome</keyword>
<feature type="domain" description="Phospholipase/carboxylesterase/thioesterase" evidence="1">
    <location>
        <begin position="217"/>
        <end position="351"/>
    </location>
</feature>
<reference evidence="2 3" key="1">
    <citation type="submission" date="2023-02" db="EMBL/GenBank/DDBJ databases">
        <title>Genome sequence of Lentisphaera profundi SAORIC-696.</title>
        <authorList>
            <person name="Kim e."/>
            <person name="Cho J.-C."/>
            <person name="Choi A."/>
            <person name="Kang I."/>
        </authorList>
    </citation>
    <scope>NUCLEOTIDE SEQUENCE [LARGE SCALE GENOMIC DNA]</scope>
    <source>
        <strain evidence="2 3">SAORIC-696</strain>
    </source>
</reference>
<gene>
    <name evidence="2" type="ORF">PQO03_19025</name>
</gene>
<dbReference type="Pfam" id="PF02230">
    <property type="entry name" value="Abhydrolase_2"/>
    <property type="match status" value="1"/>
</dbReference>
<protein>
    <recommendedName>
        <fullName evidence="1">Phospholipase/carboxylesterase/thioesterase domain-containing protein</fullName>
    </recommendedName>
</protein>
<proteinExistence type="predicted"/>
<dbReference type="EMBL" id="CP117812">
    <property type="protein sequence ID" value="WDE97922.1"/>
    <property type="molecule type" value="Genomic_DNA"/>
</dbReference>
<evidence type="ECO:0000259" key="1">
    <source>
        <dbReference type="Pfam" id="PF02230"/>
    </source>
</evidence>